<name>E8M6D4_PHOS4</name>
<organism evidence="3 4">
    <name type="scientific">Vibrio sinaloensis DSM 21326</name>
    <dbReference type="NCBI Taxonomy" id="945550"/>
    <lineage>
        <taxon>Bacteria</taxon>
        <taxon>Pseudomonadati</taxon>
        <taxon>Pseudomonadota</taxon>
        <taxon>Gammaproteobacteria</taxon>
        <taxon>Vibrionales</taxon>
        <taxon>Vibrionaceae</taxon>
        <taxon>Vibrio</taxon>
        <taxon>Vibrio oreintalis group</taxon>
    </lineage>
</organism>
<feature type="compositionally biased region" description="Acidic residues" evidence="1">
    <location>
        <begin position="381"/>
        <end position="395"/>
    </location>
</feature>
<accession>E8M6D4</accession>
<dbReference type="RefSeq" id="WP_008076609.1">
    <property type="nucleotide sequence ID" value="NZ_AEVT01000058.1"/>
</dbReference>
<feature type="compositionally biased region" description="Acidic residues" evidence="1">
    <location>
        <begin position="311"/>
        <end position="328"/>
    </location>
</feature>
<dbReference type="eggNOG" id="COG5184">
    <property type="taxonomic scope" value="Bacteria"/>
</dbReference>
<evidence type="ECO:0000313" key="4">
    <source>
        <dbReference type="Proteomes" id="UP000006228"/>
    </source>
</evidence>
<evidence type="ECO:0000256" key="1">
    <source>
        <dbReference type="SAM" id="MobiDB-lite"/>
    </source>
</evidence>
<feature type="compositionally biased region" description="Acidic residues" evidence="1">
    <location>
        <begin position="197"/>
        <end position="214"/>
    </location>
</feature>
<keyword evidence="2" id="KW-0732">Signal</keyword>
<dbReference type="SUPFAM" id="SSF103647">
    <property type="entry name" value="TSP type-3 repeat"/>
    <property type="match status" value="1"/>
</dbReference>
<comment type="caution">
    <text evidence="3">The sequence shown here is derived from an EMBL/GenBank/DDBJ whole genome shotgun (WGS) entry which is preliminary data.</text>
</comment>
<feature type="compositionally biased region" description="Acidic residues" evidence="1">
    <location>
        <begin position="337"/>
        <end position="351"/>
    </location>
</feature>
<feature type="region of interest" description="Disordered" evidence="1">
    <location>
        <begin position="194"/>
        <end position="452"/>
    </location>
</feature>
<dbReference type="InterPro" id="IPR028974">
    <property type="entry name" value="TSP_type-3_rpt"/>
</dbReference>
<feature type="compositionally biased region" description="Acidic residues" evidence="1">
    <location>
        <begin position="435"/>
        <end position="447"/>
    </location>
</feature>
<dbReference type="GO" id="GO:0005509">
    <property type="term" value="F:calcium ion binding"/>
    <property type="evidence" value="ECO:0007669"/>
    <property type="project" value="InterPro"/>
</dbReference>
<evidence type="ECO:0000256" key="2">
    <source>
        <dbReference type="SAM" id="SignalP"/>
    </source>
</evidence>
<dbReference type="GeneID" id="95569158"/>
<gene>
    <name evidence="3" type="ORF">VISI1226_00925</name>
</gene>
<reference evidence="3 4" key="1">
    <citation type="journal article" date="2012" name="Int. J. Syst. Evol. Microbiol.">
        <title>Vibrio caribbeanicus sp. nov., isolated from the marine sponge Scleritoderma cyanea.</title>
        <authorList>
            <person name="Hoffmann M."/>
            <person name="Monday S.R."/>
            <person name="Allard M.W."/>
            <person name="Strain E.A."/>
            <person name="Whittaker P."/>
            <person name="Naum M."/>
            <person name="McCarthy P.J."/>
            <person name="Lopez J.V."/>
            <person name="Fischer M."/>
            <person name="Brown E.W."/>
        </authorList>
    </citation>
    <scope>NUCLEOTIDE SEQUENCE [LARGE SCALE GENOMIC DNA]</scope>
    <source>
        <strain evidence="4">DSMZ 21326</strain>
    </source>
</reference>
<dbReference type="PROSITE" id="PS51257">
    <property type="entry name" value="PROKAR_LIPOPROTEIN"/>
    <property type="match status" value="1"/>
</dbReference>
<evidence type="ECO:0000313" key="3">
    <source>
        <dbReference type="EMBL" id="EGA70584.1"/>
    </source>
</evidence>
<feature type="compositionally biased region" description="Acidic residues" evidence="1">
    <location>
        <begin position="231"/>
        <end position="293"/>
    </location>
</feature>
<feature type="compositionally biased region" description="Acidic residues" evidence="1">
    <location>
        <begin position="359"/>
        <end position="372"/>
    </location>
</feature>
<feature type="chain" id="PRO_5003224765" evidence="2">
    <location>
        <begin position="20"/>
        <end position="1231"/>
    </location>
</feature>
<dbReference type="eggNOG" id="COG3343">
    <property type="taxonomic scope" value="Bacteria"/>
</dbReference>
<protein>
    <submittedName>
        <fullName evidence="3">Uncharacterized protein</fullName>
    </submittedName>
</protein>
<feature type="signal peptide" evidence="2">
    <location>
        <begin position="1"/>
        <end position="19"/>
    </location>
</feature>
<sequence length="1231" mass="132336">MKLNKISLALGLASAVVLTGCGGGSSSSSDSNSSGSSTYSVTAIDGYLNGALVWLDIDGDFEQDDNEPSATSGAGGVANLDVSNVTNPSQYAVVVKAIPGQTVDEDNGPVETGYVMSAPAGETDVTPLSTLVHVILEQTTDDDATEEEIEQAKQDAVQQVADDLGIDADDVLGDFIEDDLDDAAFAAETIVEQNVLPDDEEDLGDAADGTDDSLLESADSVSSSIKTVNDSDPEDYDTIDVETDSDSDGVPDILDAFDNDPNEQYDLDGDGTGDNADTDDDGDTYLDTQDEFPTDGTEWADADKDNIGDNADLDDDNDGVNDTDDEHPNDDTRAGDSDGDGTDDLYDEFPDDPERVGDSDGDGVDSATDEYPGDPTRAGDSDGDGVDDLDDEFPDDNTQAGDADGDGVDGLQDAFPGDPNESVDTDLDGIGNNADPDDDDDGVDDQFDSAPLDDTVVESGNRQSASFFNSLDMAFIFDGDIEDGYIDIETLEIANGMANLTGIATLNSFGEFSFDLDEDSGIVLTATGWQQLDGLYTIDFSDGEDIYAYATNFESTVSYTVSATLTDLEGSNVSDYANEDEIWDEFTDTTKLFSKDAKEVEATLTPEDDIYQLWEESEAYVFQGDGGATDGKVTDLDELITDISVNTPANTGDLVGVYLSGDGDMAAAVELLDDNTAHYYLMDWTEQDPDMSATRVATGTWSGSPVAGVELIEFTVPEAAITAWGGVWDEDNTTFIFAEYDGVVRQGHVEKAGEALEDDEILFVSEVAKEDIVGVLDLPLGECHANDVEFGATNDDFLLAIAGCGGLESAITSDMLVGNTFERERRDDSTRQYTFVEGGTVHVGKNGLYSFDAAWAIDGDFLVITFEDGNIWKWALVGKETEASSAGGEELAVFAAAEEDSVWSVKHFETYTNDAGVLVNSIWSETFELIDEAVCGFDEVESDATQQTFDDAIAEYETCTGKDIVTTDDDVRGLTLMRTNSRGEVRATEFDAEGNTGTYYRNTVMSGEFAWSIVDGNKIVLSDSENASDVWDQYVILSESEGTYLIADFVPEDGEIWTDTYTDVAGQMLAECEIGNTEWDDVNDVPLTTGSFEEYLEAVEDCREQSGVEAYFSGEFFDRDDRTIEMAVDDEKYSFESDGTGTYSDIEEGQVTDTYSFTWTVDTDNDLIVVTITAGEITAIDYLAIVDTNGKALSVKAMSKANDTGWPGIGADDEGDIWGDVFELTQVFHEE</sequence>
<feature type="compositionally biased region" description="Low complexity" evidence="1">
    <location>
        <begin position="215"/>
        <end position="224"/>
    </location>
</feature>
<dbReference type="SUPFAM" id="SSF82171">
    <property type="entry name" value="DPP6 N-terminal domain-like"/>
    <property type="match status" value="1"/>
</dbReference>
<dbReference type="EMBL" id="AEVT01000058">
    <property type="protein sequence ID" value="EGA70584.1"/>
    <property type="molecule type" value="Genomic_DNA"/>
</dbReference>
<proteinExistence type="predicted"/>
<dbReference type="Proteomes" id="UP000006228">
    <property type="component" value="Unassembled WGS sequence"/>
</dbReference>
<dbReference type="Gene3D" id="4.10.1080.10">
    <property type="entry name" value="TSP type-3 repeat"/>
    <property type="match status" value="2"/>
</dbReference>
<dbReference type="AlphaFoldDB" id="E8M6D4"/>